<dbReference type="GO" id="GO:0046872">
    <property type="term" value="F:metal ion binding"/>
    <property type="evidence" value="ECO:0007669"/>
    <property type="project" value="UniProtKB-KW"/>
</dbReference>
<comment type="caution">
    <text evidence="22">The sequence shown here is derived from an EMBL/GenBank/DDBJ whole genome shotgun (WGS) entry which is preliminary data.</text>
</comment>
<evidence type="ECO:0000256" key="9">
    <source>
        <dbReference type="ARBA" id="ARBA00022723"/>
    </source>
</evidence>
<dbReference type="EMBL" id="JAPDPI010000002">
    <property type="protein sequence ID" value="MCW3804428.1"/>
    <property type="molecule type" value="Genomic_DNA"/>
</dbReference>
<dbReference type="GO" id="GO:0051538">
    <property type="term" value="F:3 iron, 4 sulfur cluster binding"/>
    <property type="evidence" value="ECO:0007669"/>
    <property type="project" value="UniProtKB-KW"/>
</dbReference>
<keyword evidence="10" id="KW-0274">FAD</keyword>
<dbReference type="Pfam" id="PF04898">
    <property type="entry name" value="Glu_syn_central"/>
    <property type="match status" value="1"/>
</dbReference>
<keyword evidence="23" id="KW-1185">Reference proteome</keyword>
<dbReference type="SUPFAM" id="SSF51395">
    <property type="entry name" value="FMN-linked oxidoreductases"/>
    <property type="match status" value="1"/>
</dbReference>
<dbReference type="GO" id="GO:0019676">
    <property type="term" value="P:ammonia assimilation cycle"/>
    <property type="evidence" value="ECO:0007669"/>
    <property type="project" value="TreeGrafter"/>
</dbReference>
<keyword evidence="14" id="KW-0411">Iron-sulfur</keyword>
<evidence type="ECO:0000313" key="23">
    <source>
        <dbReference type="Proteomes" id="UP001207408"/>
    </source>
</evidence>
<evidence type="ECO:0000256" key="16">
    <source>
        <dbReference type="ARBA" id="ARBA00023291"/>
    </source>
</evidence>
<evidence type="ECO:0000256" key="8">
    <source>
        <dbReference type="ARBA" id="ARBA00022643"/>
    </source>
</evidence>
<dbReference type="RefSeq" id="WP_301197649.1">
    <property type="nucleotide sequence ID" value="NZ_JAPDPI010000002.1"/>
</dbReference>
<evidence type="ECO:0000256" key="17">
    <source>
        <dbReference type="ARBA" id="ARBA00037898"/>
    </source>
</evidence>
<evidence type="ECO:0000256" key="11">
    <source>
        <dbReference type="ARBA" id="ARBA00022962"/>
    </source>
</evidence>
<dbReference type="Pfam" id="PF01645">
    <property type="entry name" value="Glu_synthase"/>
    <property type="match status" value="1"/>
</dbReference>
<evidence type="ECO:0000256" key="18">
    <source>
        <dbReference type="ARBA" id="ARBA00048151"/>
    </source>
</evidence>
<dbReference type="CDD" id="cd00713">
    <property type="entry name" value="GltS"/>
    <property type="match status" value="1"/>
</dbReference>
<evidence type="ECO:0000256" key="4">
    <source>
        <dbReference type="ARBA" id="ARBA00009716"/>
    </source>
</evidence>
<dbReference type="Gene3D" id="2.160.20.60">
    <property type="entry name" value="Glutamate synthase, alpha subunit, C-terminal domain"/>
    <property type="match status" value="1"/>
</dbReference>
<dbReference type="PANTHER" id="PTHR11938:SF133">
    <property type="entry name" value="GLUTAMATE SYNTHASE (NADH)"/>
    <property type="match status" value="1"/>
</dbReference>
<dbReference type="InterPro" id="IPR006982">
    <property type="entry name" value="Glu_synth_centr_N"/>
</dbReference>
<keyword evidence="16" id="KW-0003">3Fe-4S</keyword>
<evidence type="ECO:0000256" key="12">
    <source>
        <dbReference type="ARBA" id="ARBA00023002"/>
    </source>
</evidence>
<evidence type="ECO:0000256" key="3">
    <source>
        <dbReference type="ARBA" id="ARBA00001974"/>
    </source>
</evidence>
<name>A0AAE3SIH1_9BACT</name>
<keyword evidence="8" id="KW-0288">FMN</keyword>
<dbReference type="InterPro" id="IPR013785">
    <property type="entry name" value="Aldolase_TIM"/>
</dbReference>
<gene>
    <name evidence="22" type="primary">gltB</name>
    <name evidence="22" type="ORF">OM074_02260</name>
</gene>
<evidence type="ECO:0000313" key="22">
    <source>
        <dbReference type="EMBL" id="MCW3804428.1"/>
    </source>
</evidence>
<dbReference type="InterPro" id="IPR029055">
    <property type="entry name" value="Ntn_hydrolases_N"/>
</dbReference>
<evidence type="ECO:0000256" key="2">
    <source>
        <dbReference type="ARBA" id="ARBA00001927"/>
    </source>
</evidence>
<comment type="cofactor">
    <cofactor evidence="3">
        <name>FAD</name>
        <dbReference type="ChEBI" id="CHEBI:57692"/>
    </cofactor>
</comment>
<comment type="catalytic activity">
    <reaction evidence="18">
        <text>2 L-glutamate + NADP(+) = L-glutamine + 2-oxoglutarate + NADPH + H(+)</text>
        <dbReference type="Rhea" id="RHEA:15501"/>
        <dbReference type="ChEBI" id="CHEBI:15378"/>
        <dbReference type="ChEBI" id="CHEBI:16810"/>
        <dbReference type="ChEBI" id="CHEBI:29985"/>
        <dbReference type="ChEBI" id="CHEBI:57783"/>
        <dbReference type="ChEBI" id="CHEBI:58349"/>
        <dbReference type="ChEBI" id="CHEBI:58359"/>
        <dbReference type="EC" id="1.4.1.13"/>
    </reaction>
</comment>
<comment type="pathway">
    <text evidence="17">Amino-acid biosynthesis; L-glutamate biosynthesis via GLT pathway; L-glutamate from 2-oxoglutarate and L-glutamine (NADP(+) route): step 1/1.</text>
</comment>
<accession>A0AAE3SIH1</accession>
<dbReference type="FunFam" id="3.60.20.10:FF:000001">
    <property type="entry name" value="Glutamate synthase, large subunit"/>
    <property type="match status" value="1"/>
</dbReference>
<dbReference type="GO" id="GO:0004355">
    <property type="term" value="F:glutamate synthase (NADPH) activity"/>
    <property type="evidence" value="ECO:0007669"/>
    <property type="project" value="UniProtKB-EC"/>
</dbReference>
<dbReference type="InterPro" id="IPR050711">
    <property type="entry name" value="ET-N_metabolism_enzyme"/>
</dbReference>
<protein>
    <recommendedName>
        <fullName evidence="19">Glutamate synthase [NADPH] large chain</fullName>
        <ecNumber evidence="5">1.4.1.13</ecNumber>
    </recommendedName>
    <alternativeName>
        <fullName evidence="20">Glutamate synthase subunit alpha</fullName>
    </alternativeName>
</protein>
<dbReference type="InterPro" id="IPR017932">
    <property type="entry name" value="GATase_2_dom"/>
</dbReference>
<dbReference type="InterPro" id="IPR002932">
    <property type="entry name" value="Glu_synthdom"/>
</dbReference>
<proteinExistence type="inferred from homology"/>
<keyword evidence="15" id="KW-0314">Glutamate biosynthesis</keyword>
<dbReference type="Gene3D" id="3.60.20.10">
    <property type="entry name" value="Glutamine Phosphoribosylpyrophosphate, subunit 1, domain 1"/>
    <property type="match status" value="1"/>
</dbReference>
<reference evidence="22" key="1">
    <citation type="submission" date="2022-10" db="EMBL/GenBank/DDBJ databases">
        <authorList>
            <person name="Yu W.X."/>
        </authorList>
    </citation>
    <scope>NUCLEOTIDE SEQUENCE</scope>
    <source>
        <strain evidence="22">D04</strain>
    </source>
</reference>
<evidence type="ECO:0000256" key="7">
    <source>
        <dbReference type="ARBA" id="ARBA00022630"/>
    </source>
</evidence>
<dbReference type="SUPFAM" id="SSF69336">
    <property type="entry name" value="Alpha subunit of glutamate synthase, C-terminal domain"/>
    <property type="match status" value="1"/>
</dbReference>
<dbReference type="Proteomes" id="UP001207408">
    <property type="component" value="Unassembled WGS sequence"/>
</dbReference>
<evidence type="ECO:0000256" key="20">
    <source>
        <dbReference type="ARBA" id="ARBA00079921"/>
    </source>
</evidence>
<dbReference type="CDD" id="cd00982">
    <property type="entry name" value="gltB_C"/>
    <property type="match status" value="1"/>
</dbReference>
<dbReference type="FunFam" id="2.160.20.60:FF:000001">
    <property type="entry name" value="Glutamate synthase, large subunit"/>
    <property type="match status" value="1"/>
</dbReference>
<evidence type="ECO:0000256" key="13">
    <source>
        <dbReference type="ARBA" id="ARBA00023004"/>
    </source>
</evidence>
<dbReference type="PROSITE" id="PS51278">
    <property type="entry name" value="GATASE_TYPE_2"/>
    <property type="match status" value="1"/>
</dbReference>
<feature type="domain" description="Glutamine amidotransferase type-2" evidence="21">
    <location>
        <begin position="22"/>
        <end position="414"/>
    </location>
</feature>
<keyword evidence="11" id="KW-0315">Glutamine amidotransferase</keyword>
<comment type="cofactor">
    <cofactor evidence="1">
        <name>FMN</name>
        <dbReference type="ChEBI" id="CHEBI:58210"/>
    </cofactor>
</comment>
<evidence type="ECO:0000256" key="5">
    <source>
        <dbReference type="ARBA" id="ARBA00012079"/>
    </source>
</evidence>
<keyword evidence="6" id="KW-0028">Amino-acid biosynthesis</keyword>
<sequence length="1505" mass="166601">MMQKRFPKAVGLYDPANEHDNCGIGFVANIKGQQSHDIVNRGLEVLVNMTHRGAESSDNKSGDGAGILIQVPHEFCNSLGFDLPEVGKYGTGLLFLPEEDREALLCQEELNKNLVEEGLEVIGYRDVPVDSTVIGEIAKRTEPKVRQVFVKGKYEQDKIERKLFIARKVTERAIRESDLKEKEAFYIPSLSTKIFIYKGMLTPDQVGAYYLDLQNPKLKSAISLVHSRFSTNTFPQWDLAQPFRIMAHNGEINTIKGNRLWMQARESLLKSDMFGDDLKKIFPVIEPGKSDSASLDNVLEFLFLTGRTLPQALSMLIPESWNDKNPIPKSLKAYYEYHSTIMEPWDGPASIVFSDGRYIGGTLDRNGLRPSRYVITKDDMIVMGSEVGCQVFPAEEIKEKGRLKPGKLLLVDTKLGIIIPDQEIKAQLSKRHPYENWLKENRIRLNDIEVKQRVESSIDNYDSFIKAFGYSREDIKMLIGPMAQAGMEPVNSMGNDTPIAAMSDKPQRLFSYFRQLFAQVTNPPIDPIREGLVMALTNYIGGVSKNILEYGPDQCRLIKFESPIVTNTDLGKIKDFRREEFSQVTIPMLYPVKEGGAGLAKAVEAMCVAAENAVDEEKNYIILSDRNVDKDMAPVPSLLAVAAVHHHLIKKQKRMQTGIIVETGEAREVMHFALLLGFGASVINPYLAFAAIDDLVKNGELDVEYDVARENYIKAVDKGLLKILSKMGISTLRSYHGAQIFEAVGISEDIINKYFTGTSSKIGGVGFEELAREAEMFHEKAFAPVQPNEILNSTGAYAYRKYGEKHGWNPETIGLLQWATSQGDYAKFKEFTSKVHEDNQSPLFLRGFLRLKDRKPIDINEVEPIESITKRFVTGAMSYGSISKEAHTALAIAMNEVGGRSNTGEGGEDSERFKSNARSSIKQIASGRFGVTNNYLVNADELQIKVAQGAKPGEGGQLPGFKVDKIIAKLRNSTPGITLISPPPHHDIYSIEDLAQLIYDLKCTNPSAKISVKLVSETGVGTIAAGVAKAHADLIVIAGTEGGTGASPTSSIKHAGMPVEIGLAETQQTLVMNNLRGRVKLQTDGQLKTGLDVIKMAILGAEEFGFATSALITLGCIMMRKCHLNTCPAGIATQNPELRERFIGKYKYVVNYMNFIAQEVREYLAQLGFKSLDEVVGRTDLMEQDSEVGNWKTKGIDMSKLLHFPEEAKIYPLHNTTTQKHGIDEVMDWSLIEEAQPALLNQSKVWIAKEIGNTDRTVGAMVSGEVSKRYGEDGLPKNTINCKFSGSAGQSFGAFLTKGVSFKLEGDANDYLGKGLSGGKIIVVPPAGSTFKPEENIIIGNTVLYGATQGNVYVRGVAGERFCVRNSGASAVVEGVGDHCCEYMTGGRVVVIGKTGRNFAAGMSGGIAYVLDEEGNFDYYCNKGLVELSPVEDAVDVQELQYLLNKHLLHTNSEKAQDILVNWDKYLPKFIKVIPWEYKKVLQEQKIKELEQKLKETEDTPFVNE</sequence>
<evidence type="ECO:0000259" key="21">
    <source>
        <dbReference type="PROSITE" id="PS51278"/>
    </source>
</evidence>
<comment type="cofactor">
    <cofactor evidence="2">
        <name>[3Fe-4S] cluster</name>
        <dbReference type="ChEBI" id="CHEBI:21137"/>
    </cofactor>
</comment>
<dbReference type="GO" id="GO:0006537">
    <property type="term" value="P:glutamate biosynthetic process"/>
    <property type="evidence" value="ECO:0007669"/>
    <property type="project" value="UniProtKB-KW"/>
</dbReference>
<evidence type="ECO:0000256" key="1">
    <source>
        <dbReference type="ARBA" id="ARBA00001917"/>
    </source>
</evidence>
<comment type="similarity">
    <text evidence="4">Belongs to the glutamate synthase family.</text>
</comment>
<dbReference type="Gene3D" id="3.20.20.70">
    <property type="entry name" value="Aldolase class I"/>
    <property type="match status" value="2"/>
</dbReference>
<dbReference type="CDD" id="cd02808">
    <property type="entry name" value="GltS_FMN"/>
    <property type="match status" value="1"/>
</dbReference>
<keyword evidence="12 22" id="KW-0560">Oxidoreductase</keyword>
<dbReference type="PANTHER" id="PTHR11938">
    <property type="entry name" value="FAD NADPH DEHYDROGENASE/OXIDOREDUCTASE"/>
    <property type="match status" value="1"/>
</dbReference>
<evidence type="ECO:0000256" key="6">
    <source>
        <dbReference type="ARBA" id="ARBA00022605"/>
    </source>
</evidence>
<evidence type="ECO:0000256" key="10">
    <source>
        <dbReference type="ARBA" id="ARBA00022827"/>
    </source>
</evidence>
<dbReference type="Pfam" id="PF00310">
    <property type="entry name" value="GATase_2"/>
    <property type="match status" value="1"/>
</dbReference>
<dbReference type="SUPFAM" id="SSF56235">
    <property type="entry name" value="N-terminal nucleophile aminohydrolases (Ntn hydrolases)"/>
    <property type="match status" value="1"/>
</dbReference>
<evidence type="ECO:0000256" key="19">
    <source>
        <dbReference type="ARBA" id="ARBA00072108"/>
    </source>
</evidence>
<evidence type="ECO:0000256" key="14">
    <source>
        <dbReference type="ARBA" id="ARBA00023014"/>
    </source>
</evidence>
<dbReference type="EC" id="1.4.1.13" evidence="5"/>
<dbReference type="NCBIfam" id="NF008730">
    <property type="entry name" value="PRK11750.1"/>
    <property type="match status" value="1"/>
</dbReference>
<keyword evidence="7" id="KW-0285">Flavoprotein</keyword>
<keyword evidence="13" id="KW-0408">Iron</keyword>
<dbReference type="InterPro" id="IPR036485">
    <property type="entry name" value="Glu_synth_asu_C_sf"/>
</dbReference>
<dbReference type="InterPro" id="IPR002489">
    <property type="entry name" value="Glu_synth_asu_C"/>
</dbReference>
<organism evidence="22 23">
    <name type="scientific">Plebeiibacterium marinum</name>
    <dbReference type="NCBI Taxonomy" id="2992111"/>
    <lineage>
        <taxon>Bacteria</taxon>
        <taxon>Pseudomonadati</taxon>
        <taxon>Bacteroidota</taxon>
        <taxon>Bacteroidia</taxon>
        <taxon>Marinilabiliales</taxon>
        <taxon>Marinilabiliaceae</taxon>
        <taxon>Plebeiibacterium</taxon>
    </lineage>
</organism>
<dbReference type="FunFam" id="3.20.20.70:FF:000031">
    <property type="entry name" value="Glutamate synthase 1 [NADH]"/>
    <property type="match status" value="1"/>
</dbReference>
<keyword evidence="9" id="KW-0479">Metal-binding</keyword>
<dbReference type="Pfam" id="PF01493">
    <property type="entry name" value="GXGXG"/>
    <property type="match status" value="1"/>
</dbReference>
<evidence type="ECO:0000256" key="15">
    <source>
        <dbReference type="ARBA" id="ARBA00023164"/>
    </source>
</evidence>